<feature type="domain" description="DUF4785" evidence="2">
    <location>
        <begin position="248"/>
        <end position="323"/>
    </location>
</feature>
<protein>
    <recommendedName>
        <fullName evidence="2">DUF4785 domain-containing protein</fullName>
    </recommendedName>
</protein>
<evidence type="ECO:0000313" key="4">
    <source>
        <dbReference type="Proteomes" id="UP001161389"/>
    </source>
</evidence>
<reference evidence="3" key="1">
    <citation type="journal article" date="2014" name="Int. J. Syst. Evol. Microbiol.">
        <title>Complete genome sequence of Corynebacterium casei LMG S-19264T (=DSM 44701T), isolated from a smear-ripened cheese.</title>
        <authorList>
            <consortium name="US DOE Joint Genome Institute (JGI-PGF)"/>
            <person name="Walter F."/>
            <person name="Albersmeier A."/>
            <person name="Kalinowski J."/>
            <person name="Ruckert C."/>
        </authorList>
    </citation>
    <scope>NUCLEOTIDE SEQUENCE</scope>
    <source>
        <strain evidence="3">NBRC 110071</strain>
    </source>
</reference>
<sequence length="361" mass="40684">MKPKYLLLPLIMMLMAWFAISNESTLVLPADADNTPSTEATTPIWDETVFNETTAKPATAKTEKKKPEESLSPIDRIKALTEKSDLQLALLDDHDNYTRYPPENRRFTSPNQDPITQRYAPDERTTLSEDKNFGLTIWSDKKYYLNTDQVNIFAYVTDGEGKKIKANFSADIEAFRQRIGKLELADEDQDFTYQATINLADSSSSISEPGIYKVVIQDEAHEILDALTFTLSQPDIELTGEYRDKITSKGDLLIEAEVKVAQTNKFYIQASLYSSTNVPVGVTQQTKELSSGTHWIPLEFAGLMVRDSQESGPYVLQQLSLAKVTMPMQRAPVEQPGYQTDAYALDEFSDQPYQEQDALSN</sequence>
<gene>
    <name evidence="3" type="ORF">GCM10007876_20280</name>
</gene>
<evidence type="ECO:0000313" key="3">
    <source>
        <dbReference type="EMBL" id="GLQ31549.1"/>
    </source>
</evidence>
<feature type="signal peptide" evidence="1">
    <location>
        <begin position="1"/>
        <end position="21"/>
    </location>
</feature>
<organism evidence="3 4">
    <name type="scientific">Litoribrevibacter albus</name>
    <dbReference type="NCBI Taxonomy" id="1473156"/>
    <lineage>
        <taxon>Bacteria</taxon>
        <taxon>Pseudomonadati</taxon>
        <taxon>Pseudomonadota</taxon>
        <taxon>Gammaproteobacteria</taxon>
        <taxon>Oceanospirillales</taxon>
        <taxon>Oceanospirillaceae</taxon>
        <taxon>Litoribrevibacter</taxon>
    </lineage>
</organism>
<evidence type="ECO:0000256" key="1">
    <source>
        <dbReference type="SAM" id="SignalP"/>
    </source>
</evidence>
<dbReference type="AlphaFoldDB" id="A0AA37SBC1"/>
<dbReference type="Pfam" id="PF20943">
    <property type="entry name" value="DUF4785_3rd"/>
    <property type="match status" value="1"/>
</dbReference>
<dbReference type="Proteomes" id="UP001161389">
    <property type="component" value="Unassembled WGS sequence"/>
</dbReference>
<accession>A0AA37SBC1</accession>
<dbReference type="EMBL" id="BSNM01000014">
    <property type="protein sequence ID" value="GLQ31549.1"/>
    <property type="molecule type" value="Genomic_DNA"/>
</dbReference>
<dbReference type="InterPro" id="IPR048295">
    <property type="entry name" value="DUF4785_C"/>
</dbReference>
<proteinExistence type="predicted"/>
<comment type="caution">
    <text evidence="3">The sequence shown here is derived from an EMBL/GenBank/DDBJ whole genome shotgun (WGS) entry which is preliminary data.</text>
</comment>
<name>A0AA37SBC1_9GAMM</name>
<dbReference type="RefSeq" id="WP_284381201.1">
    <property type="nucleotide sequence ID" value="NZ_BSNM01000014.1"/>
</dbReference>
<keyword evidence="4" id="KW-1185">Reference proteome</keyword>
<reference evidence="3" key="2">
    <citation type="submission" date="2023-01" db="EMBL/GenBank/DDBJ databases">
        <title>Draft genome sequence of Litoribrevibacter albus strain NBRC 110071.</title>
        <authorList>
            <person name="Sun Q."/>
            <person name="Mori K."/>
        </authorList>
    </citation>
    <scope>NUCLEOTIDE SEQUENCE</scope>
    <source>
        <strain evidence="3">NBRC 110071</strain>
    </source>
</reference>
<keyword evidence="1" id="KW-0732">Signal</keyword>
<evidence type="ECO:0000259" key="2">
    <source>
        <dbReference type="Pfam" id="PF20943"/>
    </source>
</evidence>
<feature type="chain" id="PRO_5041354110" description="DUF4785 domain-containing protein" evidence="1">
    <location>
        <begin position="22"/>
        <end position="361"/>
    </location>
</feature>